<keyword evidence="1" id="KW-0812">Transmembrane</keyword>
<evidence type="ECO:0000256" key="1">
    <source>
        <dbReference type="SAM" id="Phobius"/>
    </source>
</evidence>
<feature type="transmembrane region" description="Helical" evidence="1">
    <location>
        <begin position="205"/>
        <end position="224"/>
    </location>
</feature>
<accession>A0A1I6M0Z6</accession>
<keyword evidence="1" id="KW-0472">Membrane</keyword>
<feature type="transmembrane region" description="Helical" evidence="1">
    <location>
        <begin position="300"/>
        <end position="320"/>
    </location>
</feature>
<feature type="transmembrane region" description="Helical" evidence="1">
    <location>
        <begin position="255"/>
        <end position="280"/>
    </location>
</feature>
<feature type="transmembrane region" description="Helical" evidence="1">
    <location>
        <begin position="178"/>
        <end position="198"/>
    </location>
</feature>
<protein>
    <recommendedName>
        <fullName evidence="4">Glycosyltransferase RgtA/B/C/D-like domain-containing protein</fullName>
    </recommendedName>
</protein>
<dbReference type="OrthoDB" id="1226262at2"/>
<proteinExistence type="predicted"/>
<keyword evidence="1" id="KW-1133">Transmembrane helix</keyword>
<feature type="transmembrane region" description="Helical" evidence="1">
    <location>
        <begin position="410"/>
        <end position="428"/>
    </location>
</feature>
<dbReference type="EMBL" id="FOZL01000001">
    <property type="protein sequence ID" value="SFS09298.1"/>
    <property type="molecule type" value="Genomic_DNA"/>
</dbReference>
<evidence type="ECO:0000313" key="2">
    <source>
        <dbReference type="EMBL" id="SFS09298.1"/>
    </source>
</evidence>
<organism evidence="2 3">
    <name type="scientific">Granulicella pectinivorans</name>
    <dbReference type="NCBI Taxonomy" id="474950"/>
    <lineage>
        <taxon>Bacteria</taxon>
        <taxon>Pseudomonadati</taxon>
        <taxon>Acidobacteriota</taxon>
        <taxon>Terriglobia</taxon>
        <taxon>Terriglobales</taxon>
        <taxon>Acidobacteriaceae</taxon>
        <taxon>Granulicella</taxon>
    </lineage>
</organism>
<keyword evidence="3" id="KW-1185">Reference proteome</keyword>
<dbReference type="STRING" id="474950.SAMN05421771_1622"/>
<reference evidence="2 3" key="1">
    <citation type="submission" date="2016-10" db="EMBL/GenBank/DDBJ databases">
        <authorList>
            <person name="de Groot N.N."/>
        </authorList>
    </citation>
    <scope>NUCLEOTIDE SEQUENCE [LARGE SCALE GENOMIC DNA]</scope>
    <source>
        <strain evidence="2 3">DSM 21001</strain>
    </source>
</reference>
<feature type="transmembrane region" description="Helical" evidence="1">
    <location>
        <begin position="373"/>
        <end position="395"/>
    </location>
</feature>
<dbReference type="Proteomes" id="UP000199024">
    <property type="component" value="Unassembled WGS sequence"/>
</dbReference>
<feature type="transmembrane region" description="Helical" evidence="1">
    <location>
        <begin position="122"/>
        <end position="140"/>
    </location>
</feature>
<evidence type="ECO:0008006" key="4">
    <source>
        <dbReference type="Google" id="ProtNLM"/>
    </source>
</evidence>
<dbReference type="AlphaFoldDB" id="A0A1I6M0Z6"/>
<feature type="transmembrane region" description="Helical" evidence="1">
    <location>
        <begin position="435"/>
        <end position="453"/>
    </location>
</feature>
<name>A0A1I6M0Z6_9BACT</name>
<feature type="transmembrane region" description="Helical" evidence="1">
    <location>
        <begin position="230"/>
        <end position="248"/>
    </location>
</feature>
<sequence length="512" mass="57564">MRVFVDRTWAKVWKTWTESGVLGKWYVFGRSSHRRSVGSTGSPKLLRYNRLALFQSVRTFDSALPAYLQLLRLNSTKRVPRLWIVGDQSGRYNIAREGKVMQDSNVVDKRHTVFSVFEKEPLFLVLAFLLCGIVSILKGLHRPSDWAATQALIDYHFGFVKRGLFGATVAHWFHLEHYARFVVLSFLLLGVLFLSFGLLAFRSRFFSNTGSAALVILFVSSYSVTYLTDLVGYMDILLALLTILLVSIRKTRMRFYAALPLCLLAPLLHEMFFIVFLPTILFTFLMDGLLTERPKERNSAWIGGGSIALLAAAITLRTSLESSLSAVHVREIQQVLAARSDFPLYGEFFKVLSRSGKDNLILMQGVILHDHRWGFNFIVSLFVFGPTAILLWLGIRKLLASLLPVSRSGYASFVAAVAVASPVFMNFLGLDNSRWNALVCLNAALLFLVLLRFSPNVKWSPAFLRAVLLFTALNMATEYRLMNTLPGNAFPFTNSTIDAIQSIRHGGLVPVD</sequence>
<gene>
    <name evidence="2" type="ORF">SAMN05421771_1622</name>
</gene>
<evidence type="ECO:0000313" key="3">
    <source>
        <dbReference type="Proteomes" id="UP000199024"/>
    </source>
</evidence>